<dbReference type="Pfam" id="PF00300">
    <property type="entry name" value="His_Phos_1"/>
    <property type="match status" value="1"/>
</dbReference>
<dbReference type="SUPFAM" id="SSF53254">
    <property type="entry name" value="Phosphoglycerate mutase-like"/>
    <property type="match status" value="1"/>
</dbReference>
<dbReference type="GO" id="GO:0005737">
    <property type="term" value="C:cytoplasm"/>
    <property type="evidence" value="ECO:0007669"/>
    <property type="project" value="TreeGrafter"/>
</dbReference>
<dbReference type="AlphaFoldDB" id="A0A7S2IPY8"/>
<dbReference type="CDD" id="cd07067">
    <property type="entry name" value="HP_PGM_like"/>
    <property type="match status" value="1"/>
</dbReference>
<dbReference type="Gene3D" id="3.40.50.1240">
    <property type="entry name" value="Phosphoglycerate mutase-like"/>
    <property type="match status" value="1"/>
</dbReference>
<reference evidence="2" key="1">
    <citation type="submission" date="2021-01" db="EMBL/GenBank/DDBJ databases">
        <authorList>
            <person name="Corre E."/>
            <person name="Pelletier E."/>
            <person name="Niang G."/>
            <person name="Scheremetjew M."/>
            <person name="Finn R."/>
            <person name="Kale V."/>
            <person name="Holt S."/>
            <person name="Cochrane G."/>
            <person name="Meng A."/>
            <person name="Brown T."/>
            <person name="Cohen L."/>
        </authorList>
    </citation>
    <scope>NUCLEOTIDE SEQUENCE</scope>
    <source>
        <strain evidence="2">UTEX LB 985</strain>
    </source>
</reference>
<dbReference type="EMBL" id="HBGU01065660">
    <property type="protein sequence ID" value="CAD9524874.1"/>
    <property type="molecule type" value="Transcribed_RNA"/>
</dbReference>
<sequence>MDGGAYSPEPAVAEGAATQSDEERQIQVATALSVAESTGQQALPAQASEEDADLRMALALSLQSSAIASSATEPPTTAHPASSSSKTARSKLLCLIRHGQGVHNPRENKLALSFIPGMLRRDAPLTRKGREQAGKLQRPLHHLPYDLIVVSPLSRTIQTATEAFADHPTPKMLNHLMCERATMPADVGTPKERLLQKHPQIASWQGFDDLPEQFWPQRSFRTAEEEVAARVSEFKEWLLARAETCLALVGHSAFFSTMTGLPKLANCEAFWCQLNPDGTITECMALPPPPCAEDDVIHG</sequence>
<dbReference type="PROSITE" id="PS50330">
    <property type="entry name" value="UIM"/>
    <property type="match status" value="1"/>
</dbReference>
<evidence type="ECO:0000256" key="1">
    <source>
        <dbReference type="SAM" id="MobiDB-lite"/>
    </source>
</evidence>
<name>A0A7S2IPY8_9EUKA</name>
<dbReference type="InterPro" id="IPR029033">
    <property type="entry name" value="His_PPase_superfam"/>
</dbReference>
<proteinExistence type="predicted"/>
<dbReference type="InterPro" id="IPR013078">
    <property type="entry name" value="His_Pase_superF_clade-1"/>
</dbReference>
<dbReference type="SMART" id="SM00855">
    <property type="entry name" value="PGAM"/>
    <property type="match status" value="1"/>
</dbReference>
<dbReference type="InterPro" id="IPR050275">
    <property type="entry name" value="PGM_Phosphatase"/>
</dbReference>
<dbReference type="InterPro" id="IPR003903">
    <property type="entry name" value="UIM_dom"/>
</dbReference>
<dbReference type="GO" id="GO:0016791">
    <property type="term" value="F:phosphatase activity"/>
    <property type="evidence" value="ECO:0007669"/>
    <property type="project" value="TreeGrafter"/>
</dbReference>
<organism evidence="2">
    <name type="scientific">Haptolina brevifila</name>
    <dbReference type="NCBI Taxonomy" id="156173"/>
    <lineage>
        <taxon>Eukaryota</taxon>
        <taxon>Haptista</taxon>
        <taxon>Haptophyta</taxon>
        <taxon>Prymnesiophyceae</taxon>
        <taxon>Prymnesiales</taxon>
        <taxon>Prymnesiaceae</taxon>
        <taxon>Haptolina</taxon>
    </lineage>
</organism>
<feature type="region of interest" description="Disordered" evidence="1">
    <location>
        <begin position="1"/>
        <end position="25"/>
    </location>
</feature>
<evidence type="ECO:0000313" key="2">
    <source>
        <dbReference type="EMBL" id="CAD9524874.1"/>
    </source>
</evidence>
<gene>
    <name evidence="2" type="ORF">CBRE1094_LOCUS35801</name>
</gene>
<dbReference type="PANTHER" id="PTHR48100">
    <property type="entry name" value="BROAD-SPECIFICITY PHOSPHATASE YOR283W-RELATED"/>
    <property type="match status" value="1"/>
</dbReference>
<protein>
    <recommendedName>
        <fullName evidence="3">Phosphoglycerate mutase-like protein</fullName>
    </recommendedName>
</protein>
<accession>A0A7S2IPY8</accession>
<dbReference type="PANTHER" id="PTHR48100:SF1">
    <property type="entry name" value="HISTIDINE PHOSPHATASE FAMILY PROTEIN-RELATED"/>
    <property type="match status" value="1"/>
</dbReference>
<evidence type="ECO:0008006" key="3">
    <source>
        <dbReference type="Google" id="ProtNLM"/>
    </source>
</evidence>